<accession>A0A0L0G338</accession>
<reference evidence="2 3" key="1">
    <citation type="submission" date="2011-02" db="EMBL/GenBank/DDBJ databases">
        <title>The Genome Sequence of Sphaeroforma arctica JP610.</title>
        <authorList>
            <consortium name="The Broad Institute Genome Sequencing Platform"/>
            <person name="Russ C."/>
            <person name="Cuomo C."/>
            <person name="Young S.K."/>
            <person name="Zeng Q."/>
            <person name="Gargeya S."/>
            <person name="Alvarado L."/>
            <person name="Berlin A."/>
            <person name="Chapman S.B."/>
            <person name="Chen Z."/>
            <person name="Freedman E."/>
            <person name="Gellesch M."/>
            <person name="Goldberg J."/>
            <person name="Griggs A."/>
            <person name="Gujja S."/>
            <person name="Heilman E."/>
            <person name="Heiman D."/>
            <person name="Howarth C."/>
            <person name="Mehta T."/>
            <person name="Neiman D."/>
            <person name="Pearson M."/>
            <person name="Roberts A."/>
            <person name="Saif S."/>
            <person name="Shea T."/>
            <person name="Shenoy N."/>
            <person name="Sisk P."/>
            <person name="Stolte C."/>
            <person name="Sykes S."/>
            <person name="White J."/>
            <person name="Yandava C."/>
            <person name="Burger G."/>
            <person name="Gray M.W."/>
            <person name="Holland P.W.H."/>
            <person name="King N."/>
            <person name="Lang F.B.F."/>
            <person name="Roger A.J."/>
            <person name="Ruiz-Trillo I."/>
            <person name="Haas B."/>
            <person name="Nusbaum C."/>
            <person name="Birren B."/>
        </authorList>
    </citation>
    <scope>NUCLEOTIDE SEQUENCE [LARGE SCALE GENOMIC DNA]</scope>
    <source>
        <strain evidence="2 3">JP610</strain>
    </source>
</reference>
<organism evidence="2 3">
    <name type="scientific">Sphaeroforma arctica JP610</name>
    <dbReference type="NCBI Taxonomy" id="667725"/>
    <lineage>
        <taxon>Eukaryota</taxon>
        <taxon>Ichthyosporea</taxon>
        <taxon>Ichthyophonida</taxon>
        <taxon>Sphaeroforma</taxon>
    </lineage>
</organism>
<gene>
    <name evidence="2" type="ORF">SARC_05147</name>
</gene>
<feature type="region of interest" description="Disordered" evidence="1">
    <location>
        <begin position="1"/>
        <end position="25"/>
    </location>
</feature>
<feature type="compositionally biased region" description="Polar residues" evidence="1">
    <location>
        <begin position="1"/>
        <end position="10"/>
    </location>
</feature>
<evidence type="ECO:0000313" key="3">
    <source>
        <dbReference type="Proteomes" id="UP000054560"/>
    </source>
</evidence>
<dbReference type="EMBL" id="KQ241914">
    <property type="protein sequence ID" value="KNC82573.1"/>
    <property type="molecule type" value="Genomic_DNA"/>
</dbReference>
<keyword evidence="3" id="KW-1185">Reference proteome</keyword>
<dbReference type="RefSeq" id="XP_014156475.1">
    <property type="nucleotide sequence ID" value="XM_014301000.1"/>
</dbReference>
<sequence>MGNQNSQAGTDRSGGHPVSGYQDDGVIEVAQRDDGYYGDAAVQILRDLPPTLKVSPASTPRSKKSGQPVGNPSLVQYTKAVGLKQLSPVAFYRILAILDAERLAETRSIVKTQSVLTGAMRLVDIKAHKSLDLYGVTLRLLDQNRSHTQEIQSVGKLLATVRASALCISAGLNKLNALLPVEDRLEPFEWSLTPVAEESTPNRVSSD</sequence>
<dbReference type="Proteomes" id="UP000054560">
    <property type="component" value="Unassembled WGS sequence"/>
</dbReference>
<protein>
    <submittedName>
        <fullName evidence="2">Uncharacterized protein</fullName>
    </submittedName>
</protein>
<feature type="region of interest" description="Disordered" evidence="1">
    <location>
        <begin position="52"/>
        <end position="71"/>
    </location>
</feature>
<evidence type="ECO:0000256" key="1">
    <source>
        <dbReference type="SAM" id="MobiDB-lite"/>
    </source>
</evidence>
<dbReference type="GeneID" id="25905651"/>
<evidence type="ECO:0000313" key="2">
    <source>
        <dbReference type="EMBL" id="KNC82573.1"/>
    </source>
</evidence>
<dbReference type="OrthoDB" id="10035640at2759"/>
<proteinExistence type="predicted"/>
<name>A0A0L0G338_9EUKA</name>
<dbReference type="AlphaFoldDB" id="A0A0L0G338"/>